<dbReference type="Pfam" id="PF19853">
    <property type="entry name" value="DUF6328"/>
    <property type="match status" value="1"/>
</dbReference>
<dbReference type="InterPro" id="IPR046291">
    <property type="entry name" value="DUF6328"/>
</dbReference>
<sequence>MKPTEYNTLKEQLRNIIEEARMVLPGIQALFGFQTVAVFNQRFDQLPAGVQILHLLALGSVVTAIALIMAPAACHRVASPHEVSESIVRLCSRLIFAALAPLMLGLALDMYVVIYMVTGSMPAAALAAAASLALLGALWFALPLRLRLRTRRRRY</sequence>
<accession>A0A7X4KK81</accession>
<protein>
    <recommendedName>
        <fullName evidence="4">Sodium:proton antiporter</fullName>
    </recommendedName>
</protein>
<dbReference type="Proteomes" id="UP000469734">
    <property type="component" value="Unassembled WGS sequence"/>
</dbReference>
<comment type="caution">
    <text evidence="2">The sequence shown here is derived from an EMBL/GenBank/DDBJ whole genome shotgun (WGS) entry which is preliminary data.</text>
</comment>
<dbReference type="AlphaFoldDB" id="A0A7X4KK81"/>
<evidence type="ECO:0000313" key="3">
    <source>
        <dbReference type="Proteomes" id="UP000469734"/>
    </source>
</evidence>
<feature type="transmembrane region" description="Helical" evidence="1">
    <location>
        <begin position="94"/>
        <end position="117"/>
    </location>
</feature>
<evidence type="ECO:0008006" key="4">
    <source>
        <dbReference type="Google" id="ProtNLM"/>
    </source>
</evidence>
<keyword evidence="1" id="KW-0812">Transmembrane</keyword>
<reference evidence="2 3" key="1">
    <citation type="submission" date="2019-12" db="EMBL/GenBank/DDBJ databases">
        <title>Novel species isolated from a subtropical stream in China.</title>
        <authorList>
            <person name="Lu H."/>
        </authorList>
    </citation>
    <scope>NUCLEOTIDE SEQUENCE [LARGE SCALE GENOMIC DNA]</scope>
    <source>
        <strain evidence="2 3">FT134W</strain>
    </source>
</reference>
<dbReference type="EMBL" id="WWCR01000065">
    <property type="protein sequence ID" value="MYM76102.1"/>
    <property type="molecule type" value="Genomic_DNA"/>
</dbReference>
<keyword evidence="1" id="KW-1133">Transmembrane helix</keyword>
<name>A0A7X4KK81_9BURK</name>
<keyword evidence="1" id="KW-0472">Membrane</keyword>
<dbReference type="RefSeq" id="WP_161052590.1">
    <property type="nucleotide sequence ID" value="NZ_WWCR01000065.1"/>
</dbReference>
<feature type="transmembrane region" description="Helical" evidence="1">
    <location>
        <begin position="52"/>
        <end position="73"/>
    </location>
</feature>
<gene>
    <name evidence="2" type="ORF">GTP56_28470</name>
</gene>
<evidence type="ECO:0000313" key="2">
    <source>
        <dbReference type="EMBL" id="MYM76102.1"/>
    </source>
</evidence>
<organism evidence="2 3">
    <name type="scientific">Duganella margarita</name>
    <dbReference type="NCBI Taxonomy" id="2692170"/>
    <lineage>
        <taxon>Bacteria</taxon>
        <taxon>Pseudomonadati</taxon>
        <taxon>Pseudomonadota</taxon>
        <taxon>Betaproteobacteria</taxon>
        <taxon>Burkholderiales</taxon>
        <taxon>Oxalobacteraceae</taxon>
        <taxon>Telluria group</taxon>
        <taxon>Duganella</taxon>
    </lineage>
</organism>
<feature type="transmembrane region" description="Helical" evidence="1">
    <location>
        <begin position="123"/>
        <end position="144"/>
    </location>
</feature>
<proteinExistence type="predicted"/>
<feature type="transmembrane region" description="Helical" evidence="1">
    <location>
        <begin position="20"/>
        <end position="40"/>
    </location>
</feature>
<evidence type="ECO:0000256" key="1">
    <source>
        <dbReference type="SAM" id="Phobius"/>
    </source>
</evidence>